<evidence type="ECO:0000256" key="10">
    <source>
        <dbReference type="SAM" id="MobiDB-lite"/>
    </source>
</evidence>
<dbReference type="Proteomes" id="UP001174677">
    <property type="component" value="Chromosome 7"/>
</dbReference>
<dbReference type="Gene3D" id="3.30.40.10">
    <property type="entry name" value="Zinc/RING finger domain, C3HC4 (zinc finger)"/>
    <property type="match status" value="1"/>
</dbReference>
<feature type="region of interest" description="Disordered" evidence="10">
    <location>
        <begin position="2028"/>
        <end position="2085"/>
    </location>
</feature>
<keyword evidence="4 9" id="KW-0863">Zinc-finger</keyword>
<keyword evidence="8" id="KW-0539">Nucleus</keyword>
<keyword evidence="7" id="KW-0238">DNA-binding</keyword>
<evidence type="ECO:0000313" key="12">
    <source>
        <dbReference type="EMBL" id="KAJ9176407.1"/>
    </source>
</evidence>
<keyword evidence="2" id="KW-0808">Transferase</keyword>
<dbReference type="InterPro" id="IPR028942">
    <property type="entry name" value="WHIM1_dom"/>
</dbReference>
<feature type="region of interest" description="Disordered" evidence="10">
    <location>
        <begin position="1"/>
        <end position="23"/>
    </location>
</feature>
<keyword evidence="3" id="KW-0479">Metal-binding</keyword>
<dbReference type="InterPro" id="IPR001965">
    <property type="entry name" value="Znf_PHD"/>
</dbReference>
<dbReference type="Gene3D" id="3.30.160.360">
    <property type="match status" value="1"/>
</dbReference>
<evidence type="ECO:0000256" key="2">
    <source>
        <dbReference type="ARBA" id="ARBA00022679"/>
    </source>
</evidence>
<evidence type="ECO:0000256" key="4">
    <source>
        <dbReference type="ARBA" id="ARBA00022771"/>
    </source>
</evidence>
<comment type="caution">
    <text evidence="12">The sequence shown here is derived from an EMBL/GenBank/DDBJ whole genome shotgun (WGS) entry which is preliminary data.</text>
</comment>
<evidence type="ECO:0000256" key="1">
    <source>
        <dbReference type="ARBA" id="ARBA00004123"/>
    </source>
</evidence>
<name>A0ABQ9M7Z5_HEVBR</name>
<evidence type="ECO:0000256" key="3">
    <source>
        <dbReference type="ARBA" id="ARBA00022723"/>
    </source>
</evidence>
<dbReference type="Pfam" id="PF01429">
    <property type="entry name" value="MBD"/>
    <property type="match status" value="1"/>
</dbReference>
<dbReference type="InterPro" id="IPR036427">
    <property type="entry name" value="Bromodomain-like_sf"/>
</dbReference>
<feature type="compositionally biased region" description="Basic residues" evidence="10">
    <location>
        <begin position="2076"/>
        <end position="2085"/>
    </location>
</feature>
<dbReference type="PROSITE" id="PS50016">
    <property type="entry name" value="ZF_PHD_2"/>
    <property type="match status" value="1"/>
</dbReference>
<feature type="compositionally biased region" description="Polar residues" evidence="10">
    <location>
        <begin position="2044"/>
        <end position="2075"/>
    </location>
</feature>
<dbReference type="PROSITE" id="PS51542">
    <property type="entry name" value="FYRN"/>
    <property type="match status" value="1"/>
</dbReference>
<feature type="domain" description="PHD-type" evidence="11">
    <location>
        <begin position="1181"/>
        <end position="1231"/>
    </location>
</feature>
<dbReference type="SMART" id="SM00249">
    <property type="entry name" value="PHD"/>
    <property type="match status" value="1"/>
</dbReference>
<dbReference type="PROSITE" id="PS51543">
    <property type="entry name" value="FYRC"/>
    <property type="match status" value="1"/>
</dbReference>
<evidence type="ECO:0000256" key="9">
    <source>
        <dbReference type="PROSITE-ProRule" id="PRU00146"/>
    </source>
</evidence>
<evidence type="ECO:0000256" key="8">
    <source>
        <dbReference type="ARBA" id="ARBA00023242"/>
    </source>
</evidence>
<dbReference type="InterPro" id="IPR003888">
    <property type="entry name" value="FYrich_N"/>
</dbReference>
<dbReference type="InterPro" id="IPR013083">
    <property type="entry name" value="Znf_RING/FYVE/PHD"/>
</dbReference>
<dbReference type="InterPro" id="IPR003889">
    <property type="entry name" value="FYrich_C"/>
</dbReference>
<feature type="compositionally biased region" description="Basic and acidic residues" evidence="10">
    <location>
        <begin position="1"/>
        <end position="12"/>
    </location>
</feature>
<dbReference type="PANTHER" id="PTHR47162:SF10">
    <property type="entry name" value="METHYL-CPG-BINDING DOMAIN-CONTAINING PROTEIN 9 ISOFORM X1"/>
    <property type="match status" value="1"/>
</dbReference>
<feature type="compositionally biased region" description="Basic and acidic residues" evidence="10">
    <location>
        <begin position="2028"/>
        <end position="2043"/>
    </location>
</feature>
<gene>
    <name evidence="12" type="ORF">P3X46_011720</name>
</gene>
<evidence type="ECO:0000259" key="11">
    <source>
        <dbReference type="PROSITE" id="PS50016"/>
    </source>
</evidence>
<keyword evidence="5" id="KW-0862">Zinc</keyword>
<accession>A0ABQ9M7Z5</accession>
<protein>
    <recommendedName>
        <fullName evidence="11">PHD-type domain-containing protein</fullName>
    </recommendedName>
</protein>
<dbReference type="PROSITE" id="PS01359">
    <property type="entry name" value="ZF_PHD_1"/>
    <property type="match status" value="1"/>
</dbReference>
<dbReference type="SUPFAM" id="SSF57903">
    <property type="entry name" value="FYVE/PHD zinc finger"/>
    <property type="match status" value="1"/>
</dbReference>
<dbReference type="Gene3D" id="1.20.920.10">
    <property type="entry name" value="Bromodomain-like"/>
    <property type="match status" value="1"/>
</dbReference>
<dbReference type="CDD" id="cd15519">
    <property type="entry name" value="PHD1_Lid2p_like"/>
    <property type="match status" value="1"/>
</dbReference>
<dbReference type="InterPro" id="IPR001739">
    <property type="entry name" value="Methyl_CpG_DNA-bd"/>
</dbReference>
<dbReference type="InterPro" id="IPR019786">
    <property type="entry name" value="Zinc_finger_PHD-type_CS"/>
</dbReference>
<dbReference type="PANTHER" id="PTHR47162">
    <property type="entry name" value="OS02G0192300 PROTEIN"/>
    <property type="match status" value="1"/>
</dbReference>
<proteinExistence type="predicted"/>
<evidence type="ECO:0000256" key="6">
    <source>
        <dbReference type="ARBA" id="ARBA00023117"/>
    </source>
</evidence>
<dbReference type="Pfam" id="PF05965">
    <property type="entry name" value="FYRC"/>
    <property type="match status" value="1"/>
</dbReference>
<dbReference type="InterPro" id="IPR019787">
    <property type="entry name" value="Znf_PHD-finger"/>
</dbReference>
<dbReference type="Pfam" id="PF15612">
    <property type="entry name" value="WHIM1"/>
    <property type="match status" value="1"/>
</dbReference>
<sequence length="2085" mass="232698">MELNDSDGKSGESRSLPFDIDLNETPLSSPRDIVVAVTGDDVVPTPAKGEDVRDAKSKLVFLDINALPSEAEGEGNGELVNSGMHSVPDASSIGNSNNAPVTCSNLLFVGNQCDNVKIPGNVTTVIKSGPVDIVQQRMNFVRTMREIDPHSVFIGRQHWTSDYSANTVLFQNQSEKFLQNLREFIFDNHGILEDGWRVEFFYCQNRCKTFAVYCSPDGNKFESMFDVACHLGLVSNCHSSVPQDRNDGFSLARNRLHLHRRRKESLIFSRSKDLKEYQENLKSSFASKFSSGIEFMDAEACKLRSNIRAAHANSEPAGVYGSSHYKDGFPVQFEDFSILSVGEVDPRPSYHCSSQIWPVGYRSSWHDRITGSLFVCDISDGGDCGPVFKVQRYPCCSQPIPIGSTVLSRTGLGSNNNKTDNAFDIDDHEDISVQMIFSDHSPPHLDFNILTGVATSLDEVSNLQGKDGLQSNSYHVPQGIGKPAISNRRPGDDIGEFLVQGRSSSSVWRMVSEKLVQSCCEVYKQTGVCKFFCRHVYEWWSSGIIHKTVEAIESTDALAKFGHMSYPLCIPLHVESNDELTTSCEALLKWIGQDRFGLDVDFVQEIIELLPGVHSCSEYTFLNKRSEKSKLQTVGNGFLLAKRKDDVQSEKETYNILKGCKNHKKQLLKEFCPPGKPLSSKLPTVLVGDVLQSWELLWRFSEVLGLGKPLLFSELEEELVDCYSSTHRSISTSTVTAKGQHALITAETETSGEGANRRQASDTLSSCIGKALSKAHSALLKVLLAELESKLAFIVDPTIESGESKLRKRRKKETDNFSFARKSMLDLLPINELTWPELARRYLLTVLSVEGNLDYLEVVSRESCKVFHCLQGDSGALHGSLPGVAVIEADALLLAEATKHIFGTSKNISDNLNVESIDSVAPSSSKEVKVNNGEVPEWARVLEPVRKLPTNVGARIRRCIYDALALNPPEWATKILEHSISKEVYKGNASGPTKKAVLSVLANVCGEDLQQKPNRKRKNKYICTFSEVITKQCRKVLRCAVAADEEKVFCNLLGRTLLNTSDNDDEGLLGFPTMVPRPLDFRTIDLRLAFGAYGGSHEAFLEDVREVWHHIRTAYADQSDLIHLAETLSQNFEALYEKEVLTLVQKLTGYAAVECLSSEAKKELEGLLEHASEIPKAPWDEGVCKVCGVDKDDDNVLLCDKCDSGYHTYCLNPPLARIPEGNWYCPSCVPGHRITQGASQVPQFICQYPKKRCQGELTRGILEALAHLGKTMEVKDYWEYSVEERIFLLKFLSAEVLNSTNIREHLDQCASASADLQQKLHLLSAEWRNLKSREEVLVEKVSKANTSVLDGVGKSGMERMATVLPNYDKLMGQSFNRHSSCSNPSIDLLYLEDGPQFHRTNDFTMQPCCFHPKGIPEQHSACCGSQFIKVPDSEHQANQPDLNELQAWNLEAISIKNRISVLQDSIACLDLQLQKVSLRKDFLGRDSAGRLYWAFFRPASSSWVVVDGTVAMQQKSIVEEHGELLFNNLTPKSPPVGTDDALTFKGSNVIGPYFSDMTNGTPVSFQWLSYKSDVEIEELIQWLRHSDPTQRELIDSLLQRLKFGYNNSNKTGDNVQEMHQPTLIPVNVEKTVKSNALETKALIALEKKYGPCLEPDVANISVKKSQTAEVTYDKRMCRCECLEPIWPSRHHCQYCHWSFSSKYELKEHNDGKCSSVVRASQNGKIDDVSKGKALMKMEQGECSDKTRKCKSSSVGHEIEFGMVRYPKDFLSPYNLEEISTKFVTRSSIKELVKEIGLLGSNGIPSFVACGSPYLSDPTLKLVLPWKNEVSQSDRSTSVENQSQLAMNGNMLTSKKHLNSIKSIKSCTTGEIYKELQEIGKSNLKNDKRDQYSLRSSCSKWRNTSSKIHDSSLRPLVGKGAQILRQLKINLLDMDAALPEGALKSSKAYLEKRCAWRAFVKSTKSIFEMVQATIVFENMIKSDYLRNEWWYWSSLYTAAQIATISSLALRIHSLDAAIIYEKPFLPSPKEKAEVGSKSDNDSSPHTDLASNSKPSSKPILRTSNLDSIENVKPQSRSGKKRKDSGG</sequence>
<keyword evidence="13" id="KW-1185">Reference proteome</keyword>
<reference evidence="12" key="1">
    <citation type="journal article" date="2023" name="Plant Biotechnol. J.">
        <title>Chromosome-level wild Hevea brasiliensis genome provides new tools for genomic-assisted breeding and valuable loci to elevate rubber yield.</title>
        <authorList>
            <person name="Cheng H."/>
            <person name="Song X."/>
            <person name="Hu Y."/>
            <person name="Wu T."/>
            <person name="Yang Q."/>
            <person name="An Z."/>
            <person name="Feng S."/>
            <person name="Deng Z."/>
            <person name="Wu W."/>
            <person name="Zeng X."/>
            <person name="Tu M."/>
            <person name="Wang X."/>
            <person name="Huang H."/>
        </authorList>
    </citation>
    <scope>NUCLEOTIDE SEQUENCE</scope>
    <source>
        <strain evidence="12">MT/VB/25A 57/8</strain>
    </source>
</reference>
<evidence type="ECO:0000256" key="5">
    <source>
        <dbReference type="ARBA" id="ARBA00022833"/>
    </source>
</evidence>
<dbReference type="EMBL" id="JARPOI010000007">
    <property type="protein sequence ID" value="KAJ9176407.1"/>
    <property type="molecule type" value="Genomic_DNA"/>
</dbReference>
<dbReference type="Pfam" id="PF00628">
    <property type="entry name" value="PHD"/>
    <property type="match status" value="1"/>
</dbReference>
<evidence type="ECO:0000313" key="13">
    <source>
        <dbReference type="Proteomes" id="UP001174677"/>
    </source>
</evidence>
<keyword evidence="6" id="KW-0103">Bromodomain</keyword>
<evidence type="ECO:0000256" key="7">
    <source>
        <dbReference type="ARBA" id="ARBA00023125"/>
    </source>
</evidence>
<dbReference type="InterPro" id="IPR011011">
    <property type="entry name" value="Znf_FYVE_PHD"/>
</dbReference>
<comment type="subcellular location">
    <subcellularLocation>
        <location evidence="1">Nucleus</location>
    </subcellularLocation>
</comment>
<organism evidence="12 13">
    <name type="scientific">Hevea brasiliensis</name>
    <name type="common">Para rubber tree</name>
    <name type="synonym">Siphonia brasiliensis</name>
    <dbReference type="NCBI Taxonomy" id="3981"/>
    <lineage>
        <taxon>Eukaryota</taxon>
        <taxon>Viridiplantae</taxon>
        <taxon>Streptophyta</taxon>
        <taxon>Embryophyta</taxon>
        <taxon>Tracheophyta</taxon>
        <taxon>Spermatophyta</taxon>
        <taxon>Magnoliopsida</taxon>
        <taxon>eudicotyledons</taxon>
        <taxon>Gunneridae</taxon>
        <taxon>Pentapetalae</taxon>
        <taxon>rosids</taxon>
        <taxon>fabids</taxon>
        <taxon>Malpighiales</taxon>
        <taxon>Euphorbiaceae</taxon>
        <taxon>Crotonoideae</taxon>
        <taxon>Micrandreae</taxon>
        <taxon>Hevea</taxon>
    </lineage>
</organism>
<dbReference type="SUPFAM" id="SSF47370">
    <property type="entry name" value="Bromodomain"/>
    <property type="match status" value="1"/>
</dbReference>